<evidence type="ECO:0000313" key="1">
    <source>
        <dbReference type="EMBL" id="KAB7506324.1"/>
    </source>
</evidence>
<comment type="caution">
    <text evidence="1">The sequence shown here is derived from an EMBL/GenBank/DDBJ whole genome shotgun (WGS) entry which is preliminary data.</text>
</comment>
<dbReference type="Proteomes" id="UP000326759">
    <property type="component" value="Unassembled WGS sequence"/>
</dbReference>
<evidence type="ECO:0000313" key="2">
    <source>
        <dbReference type="Proteomes" id="UP000326759"/>
    </source>
</evidence>
<reference evidence="1 2" key="1">
    <citation type="journal article" date="2019" name="PLoS Biol.">
        <title>Sex chromosomes control vertical transmission of feminizing Wolbachia symbionts in an isopod.</title>
        <authorList>
            <person name="Becking T."/>
            <person name="Chebbi M.A."/>
            <person name="Giraud I."/>
            <person name="Moumen B."/>
            <person name="Laverre T."/>
            <person name="Caubet Y."/>
            <person name="Peccoud J."/>
            <person name="Gilbert C."/>
            <person name="Cordaux R."/>
        </authorList>
    </citation>
    <scope>NUCLEOTIDE SEQUENCE [LARGE SCALE GENOMIC DNA]</scope>
    <source>
        <strain evidence="1">ANa2</strain>
        <tissue evidence="1">Whole body excluding digestive tract and cuticle</tissue>
    </source>
</reference>
<sequence length="92" mass="10555">MACSNSSMKDNIEEESEITRCGRENIERRAILDNIDNKLREFDLFDMNHNVISDPRAQIKVSFPPPTYTHISLLSEDLKSALQNTNRSSNLD</sequence>
<name>A0A5N5TI41_9CRUS</name>
<accession>A0A5N5TI41</accession>
<keyword evidence="2" id="KW-1185">Reference proteome</keyword>
<dbReference type="AlphaFoldDB" id="A0A5N5TI41"/>
<protein>
    <submittedName>
        <fullName evidence="1">Uncharacterized protein</fullName>
    </submittedName>
</protein>
<gene>
    <name evidence="1" type="ORF">Anas_03803</name>
</gene>
<organism evidence="1 2">
    <name type="scientific">Armadillidium nasatum</name>
    <dbReference type="NCBI Taxonomy" id="96803"/>
    <lineage>
        <taxon>Eukaryota</taxon>
        <taxon>Metazoa</taxon>
        <taxon>Ecdysozoa</taxon>
        <taxon>Arthropoda</taxon>
        <taxon>Crustacea</taxon>
        <taxon>Multicrustacea</taxon>
        <taxon>Malacostraca</taxon>
        <taxon>Eumalacostraca</taxon>
        <taxon>Peracarida</taxon>
        <taxon>Isopoda</taxon>
        <taxon>Oniscidea</taxon>
        <taxon>Crinocheta</taxon>
        <taxon>Armadillidiidae</taxon>
        <taxon>Armadillidium</taxon>
    </lineage>
</organism>
<dbReference type="EMBL" id="SEYY01000879">
    <property type="protein sequence ID" value="KAB7506324.1"/>
    <property type="molecule type" value="Genomic_DNA"/>
</dbReference>
<proteinExistence type="predicted"/>